<dbReference type="AlphaFoldDB" id="A0A382QGK2"/>
<dbReference type="EMBL" id="UINC01114058">
    <property type="protein sequence ID" value="SVC84098.1"/>
    <property type="molecule type" value="Genomic_DNA"/>
</dbReference>
<gene>
    <name evidence="1" type="ORF">METZ01_LOCUS336952</name>
</gene>
<dbReference type="InterPro" id="IPR036439">
    <property type="entry name" value="Dockerin_dom_sf"/>
</dbReference>
<organism evidence="1">
    <name type="scientific">marine metagenome</name>
    <dbReference type="NCBI Taxonomy" id="408172"/>
    <lineage>
        <taxon>unclassified sequences</taxon>
        <taxon>metagenomes</taxon>
        <taxon>ecological metagenomes</taxon>
    </lineage>
</organism>
<protein>
    <recommendedName>
        <fullName evidence="2">Dockerin domain-containing protein</fullName>
    </recommendedName>
</protein>
<dbReference type="GO" id="GO:0004553">
    <property type="term" value="F:hydrolase activity, hydrolyzing O-glycosyl compounds"/>
    <property type="evidence" value="ECO:0007669"/>
    <property type="project" value="InterPro"/>
</dbReference>
<proteinExistence type="predicted"/>
<dbReference type="GO" id="GO:0000272">
    <property type="term" value="P:polysaccharide catabolic process"/>
    <property type="evidence" value="ECO:0007669"/>
    <property type="project" value="InterPro"/>
</dbReference>
<dbReference type="InterPro" id="IPR002105">
    <property type="entry name" value="Dockerin_1_rpt"/>
</dbReference>
<feature type="non-terminal residue" evidence="1">
    <location>
        <position position="106"/>
    </location>
</feature>
<sequence>MIDQPAIVKRNRAPARNLVLWGATLLVALLCRQEGTAQDGADNADQYFRLVQFRRGDVNIDGSVDVSDALGIFNWLFLGGAGTPCENAADSNKDVSIDLTDGVHIL</sequence>
<dbReference type="SUPFAM" id="SSF63446">
    <property type="entry name" value="Type I dockerin domain"/>
    <property type="match status" value="1"/>
</dbReference>
<dbReference type="Pfam" id="PF00404">
    <property type="entry name" value="Dockerin_1"/>
    <property type="match status" value="1"/>
</dbReference>
<evidence type="ECO:0000313" key="1">
    <source>
        <dbReference type="EMBL" id="SVC84098.1"/>
    </source>
</evidence>
<name>A0A382QGK2_9ZZZZ</name>
<dbReference type="Gene3D" id="1.10.1330.10">
    <property type="entry name" value="Dockerin domain"/>
    <property type="match status" value="1"/>
</dbReference>
<accession>A0A382QGK2</accession>
<evidence type="ECO:0008006" key="2">
    <source>
        <dbReference type="Google" id="ProtNLM"/>
    </source>
</evidence>
<reference evidence="1" key="1">
    <citation type="submission" date="2018-05" db="EMBL/GenBank/DDBJ databases">
        <authorList>
            <person name="Lanie J.A."/>
            <person name="Ng W.-L."/>
            <person name="Kazmierczak K.M."/>
            <person name="Andrzejewski T.M."/>
            <person name="Davidsen T.M."/>
            <person name="Wayne K.J."/>
            <person name="Tettelin H."/>
            <person name="Glass J.I."/>
            <person name="Rusch D."/>
            <person name="Podicherti R."/>
            <person name="Tsui H.-C.T."/>
            <person name="Winkler M.E."/>
        </authorList>
    </citation>
    <scope>NUCLEOTIDE SEQUENCE</scope>
</reference>